<proteinExistence type="predicted"/>
<evidence type="ECO:0000313" key="1">
    <source>
        <dbReference type="EMBL" id="MBW0493805.1"/>
    </source>
</evidence>
<keyword evidence="2" id="KW-1185">Reference proteome</keyword>
<sequence length="93" mass="10963">MLLTHDWIKSREYQLEVEDPPVQYDDHRHGVEEVYLLSPWRKRPNIGDTQEGLPSAQFQSLLALPPQPNAPTWRQEKIKEEGPYSLKRDEVKI</sequence>
<dbReference type="AlphaFoldDB" id="A0A9Q3D375"/>
<gene>
    <name evidence="1" type="ORF">O181_033520</name>
</gene>
<dbReference type="EMBL" id="AVOT02012247">
    <property type="protein sequence ID" value="MBW0493805.1"/>
    <property type="molecule type" value="Genomic_DNA"/>
</dbReference>
<name>A0A9Q3D375_9BASI</name>
<accession>A0A9Q3D375</accession>
<evidence type="ECO:0000313" key="2">
    <source>
        <dbReference type="Proteomes" id="UP000765509"/>
    </source>
</evidence>
<dbReference type="Proteomes" id="UP000765509">
    <property type="component" value="Unassembled WGS sequence"/>
</dbReference>
<comment type="caution">
    <text evidence="1">The sequence shown here is derived from an EMBL/GenBank/DDBJ whole genome shotgun (WGS) entry which is preliminary data.</text>
</comment>
<organism evidence="1 2">
    <name type="scientific">Austropuccinia psidii MF-1</name>
    <dbReference type="NCBI Taxonomy" id="1389203"/>
    <lineage>
        <taxon>Eukaryota</taxon>
        <taxon>Fungi</taxon>
        <taxon>Dikarya</taxon>
        <taxon>Basidiomycota</taxon>
        <taxon>Pucciniomycotina</taxon>
        <taxon>Pucciniomycetes</taxon>
        <taxon>Pucciniales</taxon>
        <taxon>Sphaerophragmiaceae</taxon>
        <taxon>Austropuccinia</taxon>
    </lineage>
</organism>
<reference evidence="1" key="1">
    <citation type="submission" date="2021-03" db="EMBL/GenBank/DDBJ databases">
        <title>Draft genome sequence of rust myrtle Austropuccinia psidii MF-1, a brazilian biotype.</title>
        <authorList>
            <person name="Quecine M.C."/>
            <person name="Pachon D.M.R."/>
            <person name="Bonatelli M.L."/>
            <person name="Correr F.H."/>
            <person name="Franceschini L.M."/>
            <person name="Leite T.F."/>
            <person name="Margarido G.R.A."/>
            <person name="Almeida C.A."/>
            <person name="Ferrarezi J.A."/>
            <person name="Labate C.A."/>
        </authorList>
    </citation>
    <scope>NUCLEOTIDE SEQUENCE</scope>
    <source>
        <strain evidence="1">MF-1</strain>
    </source>
</reference>
<protein>
    <submittedName>
        <fullName evidence="1">Uncharacterized protein</fullName>
    </submittedName>
</protein>